<dbReference type="EMBL" id="AP022822">
    <property type="protein sequence ID" value="BCA86580.1"/>
    <property type="molecule type" value="Genomic_DNA"/>
</dbReference>
<dbReference type="RefSeq" id="WP_173103709.1">
    <property type="nucleotide sequence ID" value="NZ_AP022822.1"/>
</dbReference>
<proteinExistence type="predicted"/>
<name>A0A679IE21_9ENTE</name>
<protein>
    <recommendedName>
        <fullName evidence="1">Mga helix-turn-helix domain-containing protein</fullName>
    </recommendedName>
</protein>
<evidence type="ECO:0000313" key="3">
    <source>
        <dbReference type="Proteomes" id="UP000502998"/>
    </source>
</evidence>
<dbReference type="KEGG" id="esg:EsVE80_21030"/>
<accession>A0A679IE21</accession>
<dbReference type="AlphaFoldDB" id="A0A679IE21"/>
<keyword evidence="3" id="KW-1185">Reference proteome</keyword>
<sequence length="333" mass="40063">MVYQCLLEKDERLIWQIYLLKRRGGFISYERLQKEFSFTIKKFHGLCDWWTEIEEKKAVGICFIIQNTGIEIKIANYFCEARLWQHLLLESLTFQLLWQKLNDPLISITELSQQHYIARKTVSRRLETLQPLWENFNLRLDDNFQNCLMGMESQKRYLILQLKKMQLLSYEQKSYELLCFMQKVSEKRKNFGFNISAMETKILHSRAPQLAYQLDEKGWQFLLQQVLGAEIWLPKSYSKFLMALEKEPQLRSLLLADKKAIYRYHLCLQLFYGESWEEFFTPQTYLPETYLIQELSGIYVNKYALFTRKHTNILNGYNFLLKKKLSTLELRKV</sequence>
<dbReference type="InterPro" id="IPR007737">
    <property type="entry name" value="Mga_HTH"/>
</dbReference>
<evidence type="ECO:0000313" key="2">
    <source>
        <dbReference type="EMBL" id="BCA86580.1"/>
    </source>
</evidence>
<gene>
    <name evidence="2" type="ORF">EsVE80_21030</name>
</gene>
<evidence type="ECO:0000259" key="1">
    <source>
        <dbReference type="Pfam" id="PF05043"/>
    </source>
</evidence>
<dbReference type="Proteomes" id="UP000502998">
    <property type="component" value="Chromosome"/>
</dbReference>
<dbReference type="Pfam" id="PF05043">
    <property type="entry name" value="Mga"/>
    <property type="match status" value="1"/>
</dbReference>
<feature type="domain" description="Mga helix-turn-helix" evidence="1">
    <location>
        <begin position="83"/>
        <end position="162"/>
    </location>
</feature>
<organism evidence="2 3">
    <name type="scientific">Enterococcus saigonensis</name>
    <dbReference type="NCBI Taxonomy" id="1805431"/>
    <lineage>
        <taxon>Bacteria</taxon>
        <taxon>Bacillati</taxon>
        <taxon>Bacillota</taxon>
        <taxon>Bacilli</taxon>
        <taxon>Lactobacillales</taxon>
        <taxon>Enterococcaceae</taxon>
        <taxon>Enterococcus</taxon>
    </lineage>
</organism>
<reference evidence="2 3" key="1">
    <citation type="submission" date="2020-02" db="EMBL/GenBank/DDBJ databases">
        <title>Characterization of vanA genotype vancomycin-resistant Enterococcus saigonensis VE80.</title>
        <authorList>
            <person name="Harada T."/>
            <person name="Motooka D."/>
            <person name="Nakamura S."/>
            <person name="Yamamoto Y."/>
            <person name="Kawahara R."/>
            <person name="Kawatsu K."/>
        </authorList>
    </citation>
    <scope>NUCLEOTIDE SEQUENCE [LARGE SCALE GENOMIC DNA]</scope>
    <source>
        <strain evidence="2 3">VE80</strain>
    </source>
</reference>